<name>D0P4W5_PHYIT</name>
<dbReference type="KEGG" id="pif:PITG_22079"/>
<gene>
    <name evidence="1" type="ORF">PITG_22079</name>
</gene>
<evidence type="ECO:0000313" key="1">
    <source>
        <dbReference type="EMBL" id="EEY53681.1"/>
    </source>
</evidence>
<dbReference type="InParanoid" id="D0P4W5"/>
<dbReference type="Proteomes" id="UP000006643">
    <property type="component" value="Unassembled WGS sequence"/>
</dbReference>
<dbReference type="GeneID" id="9472865"/>
<dbReference type="AlphaFoldDB" id="D0P4W5"/>
<dbReference type="OMA" id="ATIVWRR"/>
<keyword evidence="2" id="KW-1185">Reference proteome</keyword>
<organism evidence="1 2">
    <name type="scientific">Phytophthora infestans (strain T30-4)</name>
    <name type="common">Potato late blight agent</name>
    <dbReference type="NCBI Taxonomy" id="403677"/>
    <lineage>
        <taxon>Eukaryota</taxon>
        <taxon>Sar</taxon>
        <taxon>Stramenopiles</taxon>
        <taxon>Oomycota</taxon>
        <taxon>Peronosporomycetes</taxon>
        <taxon>Peronosporales</taxon>
        <taxon>Peronosporaceae</taxon>
        <taxon>Phytophthora</taxon>
    </lineage>
</organism>
<reference evidence="1" key="1">
    <citation type="submission" date="2006-10" db="EMBL/GenBank/DDBJ databases">
        <title>Annotation of Phytophthora infestans T30-4.</title>
        <authorList>
            <consortium name="The Broad Institute Genome Sequencing Platform"/>
            <person name="Nusbaum C."/>
            <person name="Haas B."/>
            <person name="Kamoun S."/>
            <person name="Fry W."/>
            <person name="Judelson H."/>
            <person name="Ristaino J."/>
            <person name="Govers F."/>
            <person name="Whisson S."/>
            <person name="Birch P."/>
            <person name="Birren B."/>
            <person name="Lander E."/>
            <person name="Galagan J."/>
            <person name="Zody M."/>
            <person name="Devon K."/>
            <person name="O'Neil K."/>
            <person name="Zembek L."/>
            <person name="Anderson S."/>
            <person name="Jaffe D."/>
            <person name="Butler J."/>
            <person name="Alvarez P."/>
            <person name="Gnerre S."/>
            <person name="Grabherr M."/>
            <person name="Mauceli E."/>
            <person name="Brockman W."/>
            <person name="Young S."/>
            <person name="LaButti K."/>
            <person name="Sykes S."/>
            <person name="DeCaprio D."/>
            <person name="Crawford M."/>
            <person name="Koehrsen M."/>
            <person name="Engels R."/>
            <person name="Montgomery P."/>
            <person name="Pearson M."/>
            <person name="Howarth C."/>
            <person name="Larson L."/>
            <person name="White J."/>
            <person name="O'Leary S."/>
            <person name="Kodira C."/>
            <person name="Zeng Q."/>
            <person name="Yandava C."/>
            <person name="Alvarado L."/>
        </authorList>
    </citation>
    <scope>NUCLEOTIDE SEQUENCE</scope>
    <source>
        <strain evidence="1">T30-4</strain>
    </source>
</reference>
<evidence type="ECO:0000313" key="2">
    <source>
        <dbReference type="Proteomes" id="UP000006643"/>
    </source>
</evidence>
<accession>D0P4W5</accession>
<evidence type="ECO:0008006" key="3">
    <source>
        <dbReference type="Google" id="ProtNLM"/>
    </source>
</evidence>
<dbReference type="STRING" id="403677.D0P4W5"/>
<dbReference type="RefSeq" id="XP_002894733.1">
    <property type="nucleotide sequence ID" value="XM_002894687.1"/>
</dbReference>
<dbReference type="VEuPathDB" id="FungiDB:PITG_22079"/>
<sequence length="102" mass="11031">MVTLHSELNGTANVYTMDHRGTGRSTRLDCVASQVTTTGSPWGAGIDPSEVPACAKDLHTKYGDLASFSVTTAATDLVTFISKFTNGAATIVWRRSNFWRSF</sequence>
<dbReference type="HOGENOM" id="CLU_2311652_0_0_1"/>
<protein>
    <recommendedName>
        <fullName evidence="3">Serine protease family S33</fullName>
    </recommendedName>
</protein>
<dbReference type="EMBL" id="DS029098">
    <property type="protein sequence ID" value="EEY53681.1"/>
    <property type="molecule type" value="Genomic_DNA"/>
</dbReference>
<proteinExistence type="predicted"/>
<dbReference type="OrthoDB" id="126639at2759"/>